<name>A0A2R8C4Q8_9RHOB</name>
<gene>
    <name evidence="1" type="primary">cya_2</name>
    <name evidence="1" type="ORF">TRM7615_00912</name>
</gene>
<protein>
    <submittedName>
        <fullName evidence="1">Bifunctional hemolysin/adenylate cyclase</fullName>
    </submittedName>
</protein>
<accession>A0A2R8C4Q8</accession>
<dbReference type="InterPro" id="IPR001343">
    <property type="entry name" value="Hemolysn_Ca-bd"/>
</dbReference>
<dbReference type="AlphaFoldDB" id="A0A2R8C4Q8"/>
<evidence type="ECO:0000313" key="2">
    <source>
        <dbReference type="Proteomes" id="UP000244898"/>
    </source>
</evidence>
<keyword evidence="2" id="KW-1185">Reference proteome</keyword>
<dbReference type="Pfam" id="PF00353">
    <property type="entry name" value="HemolysinCabind"/>
    <property type="match status" value="4"/>
</dbReference>
<reference evidence="2" key="1">
    <citation type="submission" date="2018-03" db="EMBL/GenBank/DDBJ databases">
        <authorList>
            <person name="Rodrigo-Torres L."/>
            <person name="Arahal R. D."/>
            <person name="Lucena T."/>
        </authorList>
    </citation>
    <scope>NUCLEOTIDE SEQUENCE [LARGE SCALE GENOMIC DNA]</scope>
    <source>
        <strain evidence="2">CECT 7615</strain>
    </source>
</reference>
<dbReference type="PRINTS" id="PR00313">
    <property type="entry name" value="CABNDNGRPT"/>
</dbReference>
<organism evidence="1 2">
    <name type="scientific">Falsiruegeria mediterranea M17</name>
    <dbReference type="NCBI Taxonomy" id="1200281"/>
    <lineage>
        <taxon>Bacteria</taxon>
        <taxon>Pseudomonadati</taxon>
        <taxon>Pseudomonadota</taxon>
        <taxon>Alphaproteobacteria</taxon>
        <taxon>Rhodobacterales</taxon>
        <taxon>Roseobacteraceae</taxon>
        <taxon>Falsiruegeria</taxon>
    </lineage>
</organism>
<proteinExistence type="predicted"/>
<dbReference type="RefSeq" id="WP_108785712.1">
    <property type="nucleotide sequence ID" value="NZ_ONZG01000002.1"/>
</dbReference>
<dbReference type="OrthoDB" id="9773411at2"/>
<dbReference type="EMBL" id="ONZG01000002">
    <property type="protein sequence ID" value="SPJ27424.1"/>
    <property type="molecule type" value="Genomic_DNA"/>
</dbReference>
<dbReference type="InterPro" id="IPR011049">
    <property type="entry name" value="Serralysin-like_metalloprot_C"/>
</dbReference>
<evidence type="ECO:0000313" key="1">
    <source>
        <dbReference type="EMBL" id="SPJ27424.1"/>
    </source>
</evidence>
<dbReference type="GO" id="GO:0005509">
    <property type="term" value="F:calcium ion binding"/>
    <property type="evidence" value="ECO:0007669"/>
    <property type="project" value="InterPro"/>
</dbReference>
<dbReference type="SUPFAM" id="SSF51120">
    <property type="entry name" value="beta-Roll"/>
    <property type="match status" value="3"/>
</dbReference>
<dbReference type="PROSITE" id="PS00330">
    <property type="entry name" value="HEMOLYSIN_CALCIUM"/>
    <property type="match status" value="2"/>
</dbReference>
<dbReference type="InterPro" id="IPR018511">
    <property type="entry name" value="Hemolysin-typ_Ca-bd_CS"/>
</dbReference>
<dbReference type="Gene3D" id="2.150.10.10">
    <property type="entry name" value="Serralysin-like metalloprotease, C-terminal"/>
    <property type="match status" value="3"/>
</dbReference>
<dbReference type="Proteomes" id="UP000244898">
    <property type="component" value="Unassembled WGS sequence"/>
</dbReference>
<sequence>MAQFEFTSGNDTLTGTNENDWFFLLERSAGGMDSIDGLVGIDGLYVELNQSNFAVELEAGFGAIGLGVEPGDWVPGGVGTSFEIAGVERVDVINFDNRALIRGDAQDNFLSLEFGQGEIYGGAGNDTIQSYGGDVDLFGGAGDDRLFAINGASSGPVLVSGGPGTDIFNTEGTDQGIELGNLTVAEVVNGLLLSSGRNQFTLQNDVEFLELDTFSRNPTLLSYAELEAMVPRRITGTDANEVLFGTDGLDQISALGGNDWILGSLGDDTLDGGDGWDFASYANITTSGIYFAQSAAGTSVWNRFAPGGVQFNDVLLGIEGITGTSQTDLFNSTDEFYFRGLGSRDFAKMHAGTGFFDGGAGKDVLDYTRSTDGIHVSLLRGRGWEGDAAGDRFRNVERIDSGSGDDTLIGDRGANALYGAHGDDTLTGAAGDDYLNGGAGQDTAVYFYDRDQYEVTGNSSYAVVKYIGPGVGDGTDILGNIDILQFADGDLIL</sequence>